<dbReference type="PROSITE" id="PS51164">
    <property type="entry name" value="CBM1_2"/>
    <property type="match status" value="1"/>
</dbReference>
<comment type="subcellular location">
    <subcellularLocation>
        <location evidence="2">Secreted</location>
    </subcellularLocation>
</comment>
<dbReference type="Gene3D" id="3.20.20.80">
    <property type="entry name" value="Glycosidases"/>
    <property type="match status" value="1"/>
</dbReference>
<comment type="similarity">
    <text evidence="3 11">Belongs to the glycosyl hydrolase 5 (cellulase A) family.</text>
</comment>
<proteinExistence type="inferred from homology"/>
<evidence type="ECO:0000256" key="12">
    <source>
        <dbReference type="SAM" id="SignalP"/>
    </source>
</evidence>
<dbReference type="InterPro" id="IPR001547">
    <property type="entry name" value="Glyco_hydro_5"/>
</dbReference>
<feature type="domain" description="CBM1" evidence="13">
    <location>
        <begin position="16"/>
        <end position="52"/>
    </location>
</feature>
<keyword evidence="8 11" id="KW-0326">Glycosidase</keyword>
<keyword evidence="5" id="KW-0964">Secreted</keyword>
<dbReference type="Proteomes" id="UP001303473">
    <property type="component" value="Unassembled WGS sequence"/>
</dbReference>
<evidence type="ECO:0000256" key="1">
    <source>
        <dbReference type="ARBA" id="ARBA00001678"/>
    </source>
</evidence>
<dbReference type="Pfam" id="PF00150">
    <property type="entry name" value="Cellulase"/>
    <property type="match status" value="1"/>
</dbReference>
<keyword evidence="15" id="KW-1185">Reference proteome</keyword>
<dbReference type="SUPFAM" id="SSF57180">
    <property type="entry name" value="Cellulose-binding domain"/>
    <property type="match status" value="1"/>
</dbReference>
<protein>
    <recommendedName>
        <fullName evidence="9">Mannan endo-1,4-beta-mannosidase A</fullName>
        <ecNumber evidence="4">3.2.1.78</ecNumber>
    </recommendedName>
    <alternativeName>
        <fullName evidence="10">Endo-beta-1,4-mannanase A</fullName>
    </alternativeName>
</protein>
<dbReference type="PANTHER" id="PTHR31451">
    <property type="match status" value="1"/>
</dbReference>
<dbReference type="EC" id="3.2.1.78" evidence="4"/>
<dbReference type="PANTHER" id="PTHR31451:SF39">
    <property type="entry name" value="MANNAN ENDO-1,4-BETA-MANNOSIDASE 1"/>
    <property type="match status" value="1"/>
</dbReference>
<organism evidence="14 15">
    <name type="scientific">Diplogelasinospora grovesii</name>
    <dbReference type="NCBI Taxonomy" id="303347"/>
    <lineage>
        <taxon>Eukaryota</taxon>
        <taxon>Fungi</taxon>
        <taxon>Dikarya</taxon>
        <taxon>Ascomycota</taxon>
        <taxon>Pezizomycotina</taxon>
        <taxon>Sordariomycetes</taxon>
        <taxon>Sordariomycetidae</taxon>
        <taxon>Sordariales</taxon>
        <taxon>Diplogelasinosporaceae</taxon>
        <taxon>Diplogelasinospora</taxon>
    </lineage>
</organism>
<dbReference type="GO" id="GO:0030248">
    <property type="term" value="F:cellulose binding"/>
    <property type="evidence" value="ECO:0007669"/>
    <property type="project" value="InterPro"/>
</dbReference>
<dbReference type="SUPFAM" id="SSF51445">
    <property type="entry name" value="(Trans)glycosidases"/>
    <property type="match status" value="1"/>
</dbReference>
<evidence type="ECO:0000256" key="8">
    <source>
        <dbReference type="ARBA" id="ARBA00023295"/>
    </source>
</evidence>
<dbReference type="GO" id="GO:0046355">
    <property type="term" value="P:mannan catabolic process"/>
    <property type="evidence" value="ECO:0007669"/>
    <property type="project" value="UniProtKB-ARBA"/>
</dbReference>
<evidence type="ECO:0000256" key="10">
    <source>
        <dbReference type="ARBA" id="ARBA00077212"/>
    </source>
</evidence>
<accession>A0AAN6NBH0</accession>
<keyword evidence="7 11" id="KW-0378">Hydrolase</keyword>
<evidence type="ECO:0000256" key="6">
    <source>
        <dbReference type="ARBA" id="ARBA00022729"/>
    </source>
</evidence>
<dbReference type="PROSITE" id="PS00562">
    <property type="entry name" value="CBM1_1"/>
    <property type="match status" value="1"/>
</dbReference>
<dbReference type="AlphaFoldDB" id="A0AAN6NBH0"/>
<dbReference type="InterPro" id="IPR000254">
    <property type="entry name" value="CBD"/>
</dbReference>
<comment type="catalytic activity">
    <reaction evidence="1">
        <text>Random hydrolysis of (1-&gt;4)-beta-D-mannosidic linkages in mannans, galactomannans and glucomannans.</text>
        <dbReference type="EC" id="3.2.1.78"/>
    </reaction>
</comment>
<dbReference type="Pfam" id="PF00734">
    <property type="entry name" value="CBM_1"/>
    <property type="match status" value="1"/>
</dbReference>
<evidence type="ECO:0000256" key="4">
    <source>
        <dbReference type="ARBA" id="ARBA00012706"/>
    </source>
</evidence>
<dbReference type="InterPro" id="IPR035971">
    <property type="entry name" value="CBD_sf"/>
</dbReference>
<evidence type="ECO:0000313" key="14">
    <source>
        <dbReference type="EMBL" id="KAK3941969.1"/>
    </source>
</evidence>
<evidence type="ECO:0000259" key="13">
    <source>
        <dbReference type="PROSITE" id="PS51164"/>
    </source>
</evidence>
<comment type="caution">
    <text evidence="14">The sequence shown here is derived from an EMBL/GenBank/DDBJ whole genome shotgun (WGS) entry which is preliminary data.</text>
</comment>
<dbReference type="InterPro" id="IPR017853">
    <property type="entry name" value="GH"/>
</dbReference>
<feature type="signal peptide" evidence="12">
    <location>
        <begin position="1"/>
        <end position="16"/>
    </location>
</feature>
<evidence type="ECO:0000313" key="15">
    <source>
        <dbReference type="Proteomes" id="UP001303473"/>
    </source>
</evidence>
<dbReference type="InterPro" id="IPR045053">
    <property type="entry name" value="MAN-like"/>
</dbReference>
<dbReference type="GO" id="GO:0016985">
    <property type="term" value="F:mannan endo-1,4-beta-mannosidase activity"/>
    <property type="evidence" value="ECO:0007669"/>
    <property type="project" value="UniProtKB-EC"/>
</dbReference>
<name>A0AAN6NBH0_9PEZI</name>
<dbReference type="FunFam" id="3.20.20.80:FF:000076">
    <property type="entry name" value="Mannan endo-1,4-beta-mannosidase A"/>
    <property type="match status" value="1"/>
</dbReference>
<evidence type="ECO:0000256" key="11">
    <source>
        <dbReference type="RuleBase" id="RU361153"/>
    </source>
</evidence>
<evidence type="ECO:0000256" key="3">
    <source>
        <dbReference type="ARBA" id="ARBA00005641"/>
    </source>
</evidence>
<sequence length="452" mass="47802">MKAIAAILLLAGSAAGQQAAYGQCGGTGYSGETSCVSGYECTSYNPYYYQCVPGTASAAPTSTSKTSAAATTTGTSKAATTTSSVNTGSTALSTKTSSSTAVPASTSFAKTNGLLFEIDGVTKYYAGTNCYWCGFLTANADVDHVFADIAASGLKIVRVWGFNDVNTIPSTGTVWFQFLSASGSQINTGAYGLQRLDYVVSSAAAHGLQLIINFVNNWSDYGGINAYVNAFGGSASTWYTNTGAQAQYQAYIQAVVSRYKNSTAVFAWELANEPRCSGCDVSVIYNWAAATSKYIKSLDPNHMVTMGDEGFGPLTGGDGSYPYQTSAGGYTWVDDLNITTLDFGTLHLYPDSWGQPYDWGNLWVSTHGAACANANKPCLLEEYGGTNNCTIENPWQNTALSTDGIAGDMFWQYGDTLPSCSCQTSQDGNTVYYNQGNWDCMVTQHIAAINAS</sequence>
<evidence type="ECO:0000256" key="9">
    <source>
        <dbReference type="ARBA" id="ARBA00068505"/>
    </source>
</evidence>
<evidence type="ECO:0000256" key="2">
    <source>
        <dbReference type="ARBA" id="ARBA00004613"/>
    </source>
</evidence>
<dbReference type="GO" id="GO:0005576">
    <property type="term" value="C:extracellular region"/>
    <property type="evidence" value="ECO:0007669"/>
    <property type="project" value="UniProtKB-SubCell"/>
</dbReference>
<reference evidence="15" key="1">
    <citation type="journal article" date="2023" name="Mol. Phylogenet. Evol.">
        <title>Genome-scale phylogeny and comparative genomics of the fungal order Sordariales.</title>
        <authorList>
            <person name="Hensen N."/>
            <person name="Bonometti L."/>
            <person name="Westerberg I."/>
            <person name="Brannstrom I.O."/>
            <person name="Guillou S."/>
            <person name="Cros-Aarteil S."/>
            <person name="Calhoun S."/>
            <person name="Haridas S."/>
            <person name="Kuo A."/>
            <person name="Mondo S."/>
            <person name="Pangilinan J."/>
            <person name="Riley R."/>
            <person name="LaButti K."/>
            <person name="Andreopoulos B."/>
            <person name="Lipzen A."/>
            <person name="Chen C."/>
            <person name="Yan M."/>
            <person name="Daum C."/>
            <person name="Ng V."/>
            <person name="Clum A."/>
            <person name="Steindorff A."/>
            <person name="Ohm R.A."/>
            <person name="Martin F."/>
            <person name="Silar P."/>
            <person name="Natvig D.O."/>
            <person name="Lalanne C."/>
            <person name="Gautier V."/>
            <person name="Ament-Velasquez S.L."/>
            <person name="Kruys A."/>
            <person name="Hutchinson M.I."/>
            <person name="Powell A.J."/>
            <person name="Barry K."/>
            <person name="Miller A.N."/>
            <person name="Grigoriev I.V."/>
            <person name="Debuchy R."/>
            <person name="Gladieux P."/>
            <person name="Hiltunen Thoren M."/>
            <person name="Johannesson H."/>
        </authorList>
    </citation>
    <scope>NUCLEOTIDE SEQUENCE [LARGE SCALE GENOMIC DNA]</scope>
    <source>
        <strain evidence="15">CBS 340.73</strain>
    </source>
</reference>
<feature type="chain" id="PRO_5042960407" description="Mannan endo-1,4-beta-mannosidase A" evidence="12">
    <location>
        <begin position="17"/>
        <end position="452"/>
    </location>
</feature>
<gene>
    <name evidence="14" type="ORF">QBC46DRAFT_310485</name>
</gene>
<keyword evidence="6 12" id="KW-0732">Signal</keyword>
<evidence type="ECO:0000256" key="7">
    <source>
        <dbReference type="ARBA" id="ARBA00022801"/>
    </source>
</evidence>
<evidence type="ECO:0000256" key="5">
    <source>
        <dbReference type="ARBA" id="ARBA00022525"/>
    </source>
</evidence>
<dbReference type="SMART" id="SM00236">
    <property type="entry name" value="fCBD"/>
    <property type="match status" value="1"/>
</dbReference>
<dbReference type="EMBL" id="MU853778">
    <property type="protein sequence ID" value="KAK3941969.1"/>
    <property type="molecule type" value="Genomic_DNA"/>
</dbReference>